<comment type="caution">
    <text evidence="2">The sequence shown here is derived from an EMBL/GenBank/DDBJ whole genome shotgun (WGS) entry which is preliminary data.</text>
</comment>
<protein>
    <submittedName>
        <fullName evidence="2">Uncharacterized protein</fullName>
    </submittedName>
</protein>
<keyword evidence="1" id="KW-0732">Signal</keyword>
<gene>
    <name evidence="2" type="ORF">H8A87_14730</name>
</gene>
<evidence type="ECO:0000313" key="3">
    <source>
        <dbReference type="Proteomes" id="UP000696184"/>
    </source>
</evidence>
<proteinExistence type="predicted"/>
<feature type="signal peptide" evidence="1">
    <location>
        <begin position="1"/>
        <end position="25"/>
    </location>
</feature>
<evidence type="ECO:0000313" key="2">
    <source>
        <dbReference type="EMBL" id="MBI6549927.1"/>
    </source>
</evidence>
<sequence>MKVMNMISGTILVSLYFLLAAPALAEEKNVNAEKQPVLSAEYNMELKNSSLSQEKLTIIKKSTECMYDSGADQINIGPNEHASIYLKDNDNLFSGCTLSTKRVEWKISSGPMSCDLSFEHGYDAGWYTEIKGCQNIVNSAICAKSDCNQTRVYGGESEIDISVELLVK</sequence>
<organism evidence="2 3">
    <name type="scientific">Xenorhabdus lircayensis</name>
    <dbReference type="NCBI Taxonomy" id="2763499"/>
    <lineage>
        <taxon>Bacteria</taxon>
        <taxon>Pseudomonadati</taxon>
        <taxon>Pseudomonadota</taxon>
        <taxon>Gammaproteobacteria</taxon>
        <taxon>Enterobacterales</taxon>
        <taxon>Morganellaceae</taxon>
        <taxon>Xenorhabdus</taxon>
    </lineage>
</organism>
<evidence type="ECO:0000256" key="1">
    <source>
        <dbReference type="SAM" id="SignalP"/>
    </source>
</evidence>
<dbReference type="Proteomes" id="UP000696184">
    <property type="component" value="Unassembled WGS sequence"/>
</dbReference>
<keyword evidence="3" id="KW-1185">Reference proteome</keyword>
<name>A0ABS0U7R7_9GAMM</name>
<dbReference type="RefSeq" id="WP_198690700.1">
    <property type="nucleotide sequence ID" value="NZ_CAWPUD010000052.1"/>
</dbReference>
<feature type="chain" id="PRO_5046777188" evidence="1">
    <location>
        <begin position="26"/>
        <end position="168"/>
    </location>
</feature>
<reference evidence="2 3" key="1">
    <citation type="submission" date="2020-08" db="EMBL/GenBank/DDBJ databases">
        <title>Description of Xenorhabdus lircayensis sp. nov., the symbiotic bacterium associated with the entomopathogenic nematode Steirnernema unicornum.</title>
        <authorList>
            <person name="Castaneda-Alvarez C."/>
            <person name="Prodan S."/>
            <person name="Zamorano A."/>
            <person name="San-Blas E."/>
            <person name="Aballay E."/>
        </authorList>
    </citation>
    <scope>NUCLEOTIDE SEQUENCE [LARGE SCALE GENOMIC DNA]</scope>
    <source>
        <strain evidence="2 3">VLS</strain>
    </source>
</reference>
<accession>A0ABS0U7R7</accession>
<dbReference type="EMBL" id="JACOII010000052">
    <property type="protein sequence ID" value="MBI6549927.1"/>
    <property type="molecule type" value="Genomic_DNA"/>
</dbReference>